<gene>
    <name evidence="1" type="ORF">BOLC3T15137H</name>
</gene>
<protein>
    <recommendedName>
        <fullName evidence="2">Reverse transcriptase zinc-binding domain-containing protein</fullName>
    </recommendedName>
</protein>
<evidence type="ECO:0000313" key="1">
    <source>
        <dbReference type="EMBL" id="VDC90027.1"/>
    </source>
</evidence>
<dbReference type="EMBL" id="LR031872">
    <property type="protein sequence ID" value="VDC90027.1"/>
    <property type="molecule type" value="Genomic_DNA"/>
</dbReference>
<proteinExistence type="predicted"/>
<accession>A0A3P6AE30</accession>
<name>A0A3P6AE30_BRAOL</name>
<dbReference type="AlphaFoldDB" id="A0A3P6AE30"/>
<reference evidence="1" key="1">
    <citation type="submission" date="2018-11" db="EMBL/GenBank/DDBJ databases">
        <authorList>
            <consortium name="Genoscope - CEA"/>
            <person name="William W."/>
        </authorList>
    </citation>
    <scope>NUCLEOTIDE SEQUENCE</scope>
</reference>
<evidence type="ECO:0008006" key="2">
    <source>
        <dbReference type="Google" id="ProtNLM"/>
    </source>
</evidence>
<organism evidence="1">
    <name type="scientific">Brassica oleracea</name>
    <name type="common">Wild cabbage</name>
    <dbReference type="NCBI Taxonomy" id="3712"/>
    <lineage>
        <taxon>Eukaryota</taxon>
        <taxon>Viridiplantae</taxon>
        <taxon>Streptophyta</taxon>
        <taxon>Embryophyta</taxon>
        <taxon>Tracheophyta</taxon>
        <taxon>Spermatophyta</taxon>
        <taxon>Magnoliopsida</taxon>
        <taxon>eudicotyledons</taxon>
        <taxon>Gunneridae</taxon>
        <taxon>Pentapetalae</taxon>
        <taxon>rosids</taxon>
        <taxon>malvids</taxon>
        <taxon>Brassicales</taxon>
        <taxon>Brassicaceae</taxon>
        <taxon>Brassiceae</taxon>
        <taxon>Brassica</taxon>
    </lineage>
</organism>
<sequence>MRVGNGRSCRFWTDNWSPFGSFESYLLRGTASRSGISRTATLSELCVEGQWALPPARSDEFLQVYTFLTTVELREEEDRYEWCVTDAPTNRSSTGDVYRKLKPEEKEVPWTKVVWIRGGIPKHSFLTWLFMRSSPALGASKLTRHAFCVIVRLNHAITFYFNVLMLGICSNKF</sequence>